<proteinExistence type="predicted"/>
<reference evidence="1" key="1">
    <citation type="submission" date="2021-01" db="EMBL/GenBank/DDBJ databases">
        <authorList>
            <consortium name="Genoscope - CEA"/>
            <person name="William W."/>
        </authorList>
    </citation>
    <scope>NUCLEOTIDE SEQUENCE</scope>
</reference>
<keyword evidence="2" id="KW-1185">Reference proteome</keyword>
<evidence type="ECO:0000313" key="1">
    <source>
        <dbReference type="EMBL" id="CAD8095454.1"/>
    </source>
</evidence>
<dbReference type="EMBL" id="CAJJDM010000101">
    <property type="protein sequence ID" value="CAD8095454.1"/>
    <property type="molecule type" value="Genomic_DNA"/>
</dbReference>
<name>A0A8S1P2B3_PARPR</name>
<dbReference type="AlphaFoldDB" id="A0A8S1P2B3"/>
<comment type="caution">
    <text evidence="1">The sequence shown here is derived from an EMBL/GenBank/DDBJ whole genome shotgun (WGS) entry which is preliminary data.</text>
</comment>
<gene>
    <name evidence="1" type="ORF">PPRIM_AZ9-3.1.T0980180</name>
</gene>
<protein>
    <submittedName>
        <fullName evidence="1">Uncharacterized protein</fullName>
    </submittedName>
</protein>
<dbReference type="Proteomes" id="UP000688137">
    <property type="component" value="Unassembled WGS sequence"/>
</dbReference>
<organism evidence="1 2">
    <name type="scientific">Paramecium primaurelia</name>
    <dbReference type="NCBI Taxonomy" id="5886"/>
    <lineage>
        <taxon>Eukaryota</taxon>
        <taxon>Sar</taxon>
        <taxon>Alveolata</taxon>
        <taxon>Ciliophora</taxon>
        <taxon>Intramacronucleata</taxon>
        <taxon>Oligohymenophorea</taxon>
        <taxon>Peniculida</taxon>
        <taxon>Parameciidae</taxon>
        <taxon>Paramecium</taxon>
    </lineage>
</organism>
<evidence type="ECO:0000313" key="2">
    <source>
        <dbReference type="Proteomes" id="UP000688137"/>
    </source>
</evidence>
<sequence>MQNPLFYKSKWLIVIKYRQIIERRQFECEIYCELVLKFGISEACVEILGLDWKESIRESINN</sequence>
<accession>A0A8S1P2B3</accession>